<dbReference type="KEGG" id="tal:Thal_0762"/>
<keyword evidence="3" id="KW-1185">Reference proteome</keyword>
<feature type="domain" description="DUF302" evidence="1">
    <location>
        <begin position="58"/>
        <end position="119"/>
    </location>
</feature>
<proteinExistence type="predicted"/>
<evidence type="ECO:0000313" key="3">
    <source>
        <dbReference type="Proteomes" id="UP000002043"/>
    </source>
</evidence>
<gene>
    <name evidence="2" type="ordered locus">Thal_0762</name>
</gene>
<dbReference type="EMBL" id="CP001931">
    <property type="protein sequence ID" value="ADC89395.1"/>
    <property type="molecule type" value="Genomic_DNA"/>
</dbReference>
<dbReference type="Pfam" id="PF03625">
    <property type="entry name" value="DUF302"/>
    <property type="match status" value="2"/>
</dbReference>
<organism evidence="2 3">
    <name type="scientific">Thermocrinis albus (strain DSM 14484 / JCM 11386 / HI 11/12)</name>
    <dbReference type="NCBI Taxonomy" id="638303"/>
    <lineage>
        <taxon>Bacteria</taxon>
        <taxon>Pseudomonadati</taxon>
        <taxon>Aquificota</taxon>
        <taxon>Aquificia</taxon>
        <taxon>Aquificales</taxon>
        <taxon>Aquificaceae</taxon>
        <taxon>Thermocrinis</taxon>
    </lineage>
</organism>
<dbReference type="CDD" id="cd14797">
    <property type="entry name" value="DUF302"/>
    <property type="match status" value="2"/>
</dbReference>
<dbReference type="InterPro" id="IPR035923">
    <property type="entry name" value="TT1751-like_sf"/>
</dbReference>
<dbReference type="eggNOG" id="COG3439">
    <property type="taxonomic scope" value="Bacteria"/>
</dbReference>
<reference evidence="3" key="1">
    <citation type="journal article" date="2010" name="Stand. Genomic Sci.">
        <title>Complete genome sequence of Thermocrinis albus type strain (HI 11/12T).</title>
        <authorList>
            <person name="Wirth R."/>
            <person name="Sikorski J."/>
            <person name="Brambilla E."/>
            <person name="Misra M."/>
            <person name="Lapidus A."/>
            <person name="Copeland A."/>
            <person name="Nolan M."/>
            <person name="Lucas S."/>
            <person name="Chen F."/>
            <person name="Tice H."/>
            <person name="Cheng J.F."/>
            <person name="Han C."/>
            <person name="Detter J.C."/>
            <person name="Tapia R."/>
            <person name="Bruce D."/>
            <person name="Goodwin L."/>
            <person name="Pitluck S."/>
            <person name="Pati A."/>
            <person name="Anderson I."/>
            <person name="Ivanova N."/>
            <person name="Mavromatis K."/>
            <person name="Mikhailova N."/>
            <person name="Chen A."/>
            <person name="Palaniappan K."/>
            <person name="Bilek Y."/>
            <person name="Hader T."/>
            <person name="Land M."/>
            <person name="Hauser L."/>
            <person name="Chang Y.J."/>
            <person name="Jeffries C.D."/>
            <person name="Tindall B.J."/>
            <person name="Rohde M."/>
            <person name="Goker M."/>
            <person name="Bristow J."/>
            <person name="Eisen J.A."/>
            <person name="Markowitz V."/>
            <person name="Hugenholtz P."/>
            <person name="Kyrpides N.C."/>
            <person name="Klenk H.P."/>
        </authorList>
    </citation>
    <scope>NUCLEOTIDE SEQUENCE [LARGE SCALE GENOMIC DNA]</scope>
    <source>
        <strain evidence="3">DSM 14484 / JCM 11386 / HI 11/12</strain>
    </source>
</reference>
<dbReference type="RefSeq" id="WP_012991801.1">
    <property type="nucleotide sequence ID" value="NC_013894.1"/>
</dbReference>
<evidence type="ECO:0000313" key="2">
    <source>
        <dbReference type="EMBL" id="ADC89395.1"/>
    </source>
</evidence>
<dbReference type="Proteomes" id="UP000002043">
    <property type="component" value="Chromosome"/>
</dbReference>
<dbReference type="STRING" id="638303.Thal_0762"/>
<dbReference type="PANTHER" id="PTHR38342">
    <property type="entry name" value="SLR5037 PROTEIN"/>
    <property type="match status" value="1"/>
</dbReference>
<dbReference type="AlphaFoldDB" id="D3SQF8"/>
<dbReference type="OrthoDB" id="9783833at2"/>
<dbReference type="HOGENOM" id="CLU_923693_0_0_0"/>
<protein>
    <recommendedName>
        <fullName evidence="1">DUF302 domain-containing protein</fullName>
    </recommendedName>
</protein>
<accession>D3SQF8</accession>
<dbReference type="Gene3D" id="3.30.310.70">
    <property type="entry name" value="TT1751-like domain"/>
    <property type="match status" value="2"/>
</dbReference>
<feature type="domain" description="DUF302" evidence="1">
    <location>
        <begin position="206"/>
        <end position="255"/>
    </location>
</feature>
<dbReference type="InterPro" id="IPR005180">
    <property type="entry name" value="DUF302"/>
</dbReference>
<evidence type="ECO:0000259" key="1">
    <source>
        <dbReference type="Pfam" id="PF03625"/>
    </source>
</evidence>
<name>D3SQF8_THEAH</name>
<sequence>MSWLLLLLVWIGLSFSLDPVKVMYLDHRLREKDFEKAVKLVKNRMEEEGLKVARVLKVSDAIRSRGVKDFPHYYILFGCTSPQVSDLLVKAPALSNLLPCSVALYQGQSGALHATILNPYPFLIKYADRLSKEERAWVLSTYSKLNGLLNSLSVRPVRMTKIKPLKEDLVKETVVNLGYDDVKMLLKSSLDGVNMNVLDVMDMREKTPRFSIFLTCNLSYGEVILKRVPQFGTLAPCRVYTYEKDNGSTVIGYVNIPLLIKIYRKHLMEDQAKIFEKADEDIEKAIREVAGSN</sequence>
<dbReference type="PANTHER" id="PTHR38342:SF1">
    <property type="entry name" value="SLR5037 PROTEIN"/>
    <property type="match status" value="1"/>
</dbReference>
<dbReference type="SUPFAM" id="SSF103247">
    <property type="entry name" value="TT1751-like"/>
    <property type="match status" value="2"/>
</dbReference>